<dbReference type="Pfam" id="PF00498">
    <property type="entry name" value="FHA"/>
    <property type="match status" value="1"/>
</dbReference>
<feature type="region of interest" description="Disordered" evidence="2">
    <location>
        <begin position="147"/>
        <end position="255"/>
    </location>
</feature>
<feature type="compositionally biased region" description="Low complexity" evidence="2">
    <location>
        <begin position="162"/>
        <end position="174"/>
    </location>
</feature>
<proteinExistence type="predicted"/>
<evidence type="ECO:0000259" key="3">
    <source>
        <dbReference type="PROSITE" id="PS50006"/>
    </source>
</evidence>
<evidence type="ECO:0000313" key="5">
    <source>
        <dbReference type="Proteomes" id="UP000662814"/>
    </source>
</evidence>
<accession>A0ABX6YKD9</accession>
<dbReference type="InterPro" id="IPR000253">
    <property type="entry name" value="FHA_dom"/>
</dbReference>
<organism evidence="4 5">
    <name type="scientific">Paramicrobacterium chengjingii</name>
    <dbReference type="NCBI Taxonomy" id="2769067"/>
    <lineage>
        <taxon>Bacteria</taxon>
        <taxon>Bacillati</taxon>
        <taxon>Actinomycetota</taxon>
        <taxon>Actinomycetes</taxon>
        <taxon>Micrococcales</taxon>
        <taxon>Microbacteriaceae</taxon>
        <taxon>Paramicrobacterium</taxon>
    </lineage>
</organism>
<dbReference type="InterPro" id="IPR008984">
    <property type="entry name" value="SMAD_FHA_dom_sf"/>
</dbReference>
<evidence type="ECO:0000313" key="4">
    <source>
        <dbReference type="EMBL" id="QPZ39115.1"/>
    </source>
</evidence>
<keyword evidence="5" id="KW-1185">Reference proteome</keyword>
<dbReference type="PROSITE" id="PS50006">
    <property type="entry name" value="FHA_DOMAIN"/>
    <property type="match status" value="1"/>
</dbReference>
<dbReference type="SUPFAM" id="SSF49879">
    <property type="entry name" value="SMAD/FHA domain"/>
    <property type="match status" value="1"/>
</dbReference>
<name>A0ABX6YKD9_9MICO</name>
<dbReference type="Proteomes" id="UP000662814">
    <property type="component" value="Chromosome"/>
</dbReference>
<reference evidence="4 5" key="1">
    <citation type="submission" date="2020-12" db="EMBL/GenBank/DDBJ databases">
        <title>Microbacterium sp. HY060.</title>
        <authorList>
            <person name="Zhou J."/>
        </authorList>
    </citation>
    <scope>NUCLEOTIDE SEQUENCE [LARGE SCALE GENOMIC DNA]</scope>
    <source>
        <strain evidence="4 5">HY60</strain>
    </source>
</reference>
<protein>
    <submittedName>
        <fullName evidence="4">FHA domain-containing protein</fullName>
    </submittedName>
</protein>
<sequence>MTQFTYTAALQREWVAIAASGRLLIVRIDDDADLLMRVKQLDIGSLTIQETLDALTEGGLAHTPAFGLCFWVAGTLTADGVGVIVYGDTEISVTTDDETITVRAAGISGWGEQLVENATGIEVHGGADTADALPLSQGAAWVSGLSLNADDQHPDASLPPQAAAVPEASDVSASDADDQNDTAGGSDDSARETPSLAREPASEPKPDTVAIDEPLKHASPAPNVALDNVGVAPKPDTAEQPVWSDGAASEPVGEDTEVPEMTILPADVAAPIPLPEPDEQTIMRAPGQPIAPPRTEPLGDHDGMTVLAEDVRAARDAAHLPDGASAPAHDILEYTYALELPGGARQQLDAPVVLGRAPSVSNVPASVLPHLVTLAGDDISRTHVRVAVEGDAVVVTDLHSSNGTVVEVPGRSPQQLRGGEPVPVISGTVIDLGSGVKLRVLEA</sequence>
<dbReference type="CDD" id="cd00060">
    <property type="entry name" value="FHA"/>
    <property type="match status" value="1"/>
</dbReference>
<dbReference type="EMBL" id="CP061169">
    <property type="protein sequence ID" value="QPZ39115.1"/>
    <property type="molecule type" value="Genomic_DNA"/>
</dbReference>
<keyword evidence="1" id="KW-0597">Phosphoprotein</keyword>
<evidence type="ECO:0000256" key="2">
    <source>
        <dbReference type="SAM" id="MobiDB-lite"/>
    </source>
</evidence>
<dbReference type="Gene3D" id="2.60.200.20">
    <property type="match status" value="1"/>
</dbReference>
<feature type="domain" description="FHA" evidence="3">
    <location>
        <begin position="352"/>
        <end position="407"/>
    </location>
</feature>
<dbReference type="RefSeq" id="WP_166988213.1">
    <property type="nucleotide sequence ID" value="NZ_CP061169.1"/>
</dbReference>
<gene>
    <name evidence="4" type="ORF">HCR76_03310</name>
</gene>
<evidence type="ECO:0000256" key="1">
    <source>
        <dbReference type="ARBA" id="ARBA00022553"/>
    </source>
</evidence>